<keyword evidence="14" id="KW-1185">Reference proteome</keyword>
<evidence type="ECO:0000256" key="2">
    <source>
        <dbReference type="ARBA" id="ARBA00022448"/>
    </source>
</evidence>
<feature type="compositionally biased region" description="Polar residues" evidence="10">
    <location>
        <begin position="413"/>
        <end position="426"/>
    </location>
</feature>
<feature type="compositionally biased region" description="Low complexity" evidence="10">
    <location>
        <begin position="428"/>
        <end position="437"/>
    </location>
</feature>
<keyword evidence="4 11" id="KW-0812">Transmembrane</keyword>
<organism evidence="13 14">
    <name type="scientific">Paecilomyces lecythidis</name>
    <dbReference type="NCBI Taxonomy" id="3004212"/>
    <lineage>
        <taxon>Eukaryota</taxon>
        <taxon>Fungi</taxon>
        <taxon>Dikarya</taxon>
        <taxon>Ascomycota</taxon>
        <taxon>Pezizomycotina</taxon>
        <taxon>Eurotiomycetes</taxon>
        <taxon>Eurotiomycetidae</taxon>
        <taxon>Eurotiales</taxon>
        <taxon>Thermoascaceae</taxon>
        <taxon>Paecilomyces</taxon>
    </lineage>
</organism>
<name>A0ABR3XTA7_9EURO</name>
<evidence type="ECO:0000256" key="10">
    <source>
        <dbReference type="SAM" id="MobiDB-lite"/>
    </source>
</evidence>
<feature type="region of interest" description="Disordered" evidence="10">
    <location>
        <begin position="513"/>
        <end position="536"/>
    </location>
</feature>
<feature type="transmembrane region" description="Helical" evidence="11">
    <location>
        <begin position="110"/>
        <end position="130"/>
    </location>
</feature>
<keyword evidence="7" id="KW-0406">Ion transport</keyword>
<keyword evidence="6" id="KW-0915">Sodium</keyword>
<dbReference type="EMBL" id="JAVDPF010000011">
    <property type="protein sequence ID" value="KAL1878915.1"/>
    <property type="molecule type" value="Genomic_DNA"/>
</dbReference>
<evidence type="ECO:0000313" key="14">
    <source>
        <dbReference type="Proteomes" id="UP001583193"/>
    </source>
</evidence>
<evidence type="ECO:0000256" key="7">
    <source>
        <dbReference type="ARBA" id="ARBA00023065"/>
    </source>
</evidence>
<reference evidence="13 14" key="1">
    <citation type="journal article" date="2024" name="IMA Fungus">
        <title>IMA Genome - F19 : A genome assembly and annotation guide to empower mycologists, including annotated draft genome sequences of Ceratocystis pirilliformis, Diaporthe australafricana, Fusarium ophioides, Paecilomyces lecythidis, and Sporothrix stenoceras.</title>
        <authorList>
            <person name="Aylward J."/>
            <person name="Wilson A.M."/>
            <person name="Visagie C.M."/>
            <person name="Spraker J."/>
            <person name="Barnes I."/>
            <person name="Buitendag C."/>
            <person name="Ceriani C."/>
            <person name="Del Mar Angel L."/>
            <person name="du Plessis D."/>
            <person name="Fuchs T."/>
            <person name="Gasser K."/>
            <person name="Kramer D."/>
            <person name="Li W."/>
            <person name="Munsamy K."/>
            <person name="Piso A."/>
            <person name="Price J.L."/>
            <person name="Sonnekus B."/>
            <person name="Thomas C."/>
            <person name="van der Nest A."/>
            <person name="van Dijk A."/>
            <person name="van Heerden A."/>
            <person name="van Vuuren N."/>
            <person name="Yilmaz N."/>
            <person name="Duong T.A."/>
            <person name="van der Merwe N.A."/>
            <person name="Wingfield M.J."/>
            <person name="Wingfield B.D."/>
        </authorList>
    </citation>
    <scope>NUCLEOTIDE SEQUENCE [LARGE SCALE GENOMIC DNA]</scope>
    <source>
        <strain evidence="13 14">CMW 18167</strain>
    </source>
</reference>
<feature type="region of interest" description="Disordered" evidence="10">
    <location>
        <begin position="247"/>
        <end position="292"/>
    </location>
</feature>
<evidence type="ECO:0000256" key="3">
    <source>
        <dbReference type="ARBA" id="ARBA00022449"/>
    </source>
</evidence>
<feature type="transmembrane region" description="Helical" evidence="11">
    <location>
        <begin position="47"/>
        <end position="67"/>
    </location>
</feature>
<feature type="domain" description="Cation/H+ exchanger transmembrane" evidence="12">
    <location>
        <begin position="24"/>
        <end position="231"/>
    </location>
</feature>
<keyword evidence="9" id="KW-0739">Sodium transport</keyword>
<dbReference type="InterPro" id="IPR038770">
    <property type="entry name" value="Na+/solute_symporter_sf"/>
</dbReference>
<feature type="transmembrane region" description="Helical" evidence="11">
    <location>
        <begin position="150"/>
        <end position="170"/>
    </location>
</feature>
<feature type="transmembrane region" description="Helical" evidence="11">
    <location>
        <begin position="481"/>
        <end position="504"/>
    </location>
</feature>
<evidence type="ECO:0000256" key="1">
    <source>
        <dbReference type="ARBA" id="ARBA00004141"/>
    </source>
</evidence>
<feature type="transmembrane region" description="Helical" evidence="11">
    <location>
        <begin position="15"/>
        <end position="35"/>
    </location>
</feature>
<dbReference type="PANTHER" id="PTHR43562:SF3">
    <property type="entry name" value="SODIUM ION_PROTON EXCHANGER (EUROFUNG)"/>
    <property type="match status" value="1"/>
</dbReference>
<comment type="subcellular location">
    <subcellularLocation>
        <location evidence="1">Membrane</location>
        <topology evidence="1">Multi-pass membrane protein</topology>
    </subcellularLocation>
</comment>
<evidence type="ECO:0000256" key="4">
    <source>
        <dbReference type="ARBA" id="ARBA00022692"/>
    </source>
</evidence>
<evidence type="ECO:0000256" key="9">
    <source>
        <dbReference type="ARBA" id="ARBA00023201"/>
    </source>
</evidence>
<sequence length="536" mass="57678">MAWGIPGAKWLDVDLQHAAMSIGYLGLILLVYEGGLSTSLGPLRANLLLATAVALTGISLPIGLSFVLKRLASASPLQAFAAGAALCSTSLGTTFTVLETSGLTRTKLGTVLSSAAMMDDVVGLILVQVISNLGGDKASFSSVTVIRPLAVSVAFVLVLVLACRFVVAPVTRLIQRRWGSESRLFRLMKMYGPHVAFVMHTLVLIGLVTGATYAGTSGLFAAYLAGAAISWWDDEFLMSDAEDNQASSEDAVQEREGEEDMLRKSEPSDATASGAARNNTERSHISADQNPRARAVVEYPKAIHSTGAEVYQNYYSVVVQRILKPLFFASIGFAIPITQMFRGAIVWRGIVYTVLMFIAKVLTGLWLVRLEFTVPQVRFPNNWKKLAQSCCLQRGKTSEKPTPGRQQPEKSEVSTPPSRPPNNHESTPSKPSSRWPKPRSLYPASILGTAMVARGEIGFLVSSLAESKGIFSTAGTESSDIYLIVTWAIMLCTMIGPLGVGMLVRRLKRLQKQQEAPDGGGRGRGSSDPLGVWGVL</sequence>
<feature type="transmembrane region" description="Helical" evidence="11">
    <location>
        <begin position="345"/>
        <end position="368"/>
    </location>
</feature>
<evidence type="ECO:0000256" key="6">
    <source>
        <dbReference type="ARBA" id="ARBA00023053"/>
    </source>
</evidence>
<dbReference type="Proteomes" id="UP001583193">
    <property type="component" value="Unassembled WGS sequence"/>
</dbReference>
<feature type="region of interest" description="Disordered" evidence="10">
    <location>
        <begin position="394"/>
        <end position="437"/>
    </location>
</feature>
<evidence type="ECO:0000313" key="13">
    <source>
        <dbReference type="EMBL" id="KAL1878915.1"/>
    </source>
</evidence>
<keyword evidence="8 11" id="KW-0472">Membrane</keyword>
<feature type="transmembrane region" description="Helical" evidence="11">
    <location>
        <begin position="322"/>
        <end position="339"/>
    </location>
</feature>
<comment type="caution">
    <text evidence="13">The sequence shown here is derived from an EMBL/GenBank/DDBJ whole genome shotgun (WGS) entry which is preliminary data.</text>
</comment>
<feature type="transmembrane region" description="Helical" evidence="11">
    <location>
        <begin position="191"/>
        <end position="208"/>
    </location>
</feature>
<keyword evidence="2" id="KW-0813">Transport</keyword>
<dbReference type="Pfam" id="PF00999">
    <property type="entry name" value="Na_H_Exchanger"/>
    <property type="match status" value="1"/>
</dbReference>
<evidence type="ECO:0000256" key="5">
    <source>
        <dbReference type="ARBA" id="ARBA00022989"/>
    </source>
</evidence>
<keyword evidence="3" id="KW-0050">Antiport</keyword>
<feature type="compositionally biased region" description="Basic and acidic residues" evidence="10">
    <location>
        <begin position="252"/>
        <end position="267"/>
    </location>
</feature>
<evidence type="ECO:0000256" key="8">
    <source>
        <dbReference type="ARBA" id="ARBA00023136"/>
    </source>
</evidence>
<proteinExistence type="predicted"/>
<dbReference type="Gene3D" id="1.20.1530.20">
    <property type="match status" value="3"/>
</dbReference>
<protein>
    <recommendedName>
        <fullName evidence="12">Cation/H+ exchanger transmembrane domain-containing protein</fullName>
    </recommendedName>
</protein>
<evidence type="ECO:0000259" key="12">
    <source>
        <dbReference type="Pfam" id="PF00999"/>
    </source>
</evidence>
<feature type="transmembrane region" description="Helical" evidence="11">
    <location>
        <begin position="79"/>
        <end position="98"/>
    </location>
</feature>
<accession>A0ABR3XTA7</accession>
<dbReference type="PANTHER" id="PTHR43562">
    <property type="entry name" value="NAPA-TYPE SODIUM/HYDROGEN ANTIPORTER"/>
    <property type="match status" value="1"/>
</dbReference>
<evidence type="ECO:0000256" key="11">
    <source>
        <dbReference type="SAM" id="Phobius"/>
    </source>
</evidence>
<dbReference type="InterPro" id="IPR006153">
    <property type="entry name" value="Cation/H_exchanger_TM"/>
</dbReference>
<keyword evidence="5 11" id="KW-1133">Transmembrane helix</keyword>
<gene>
    <name evidence="13" type="ORF">Plec18167_004210</name>
</gene>